<keyword evidence="4 10" id="KW-0732">Signal</keyword>
<evidence type="ECO:0000256" key="7">
    <source>
        <dbReference type="ARBA" id="ARBA00023235"/>
    </source>
</evidence>
<dbReference type="PANTHER" id="PTHR45672:SF11">
    <property type="entry name" value="PROTEIN DISULFIDE-ISOMERASE C17H9.14C"/>
    <property type="match status" value="1"/>
</dbReference>
<feature type="domain" description="Thioredoxin" evidence="11">
    <location>
        <begin position="143"/>
        <end position="254"/>
    </location>
</feature>
<dbReference type="InterPro" id="IPR036356">
    <property type="entry name" value="ERp29_C_sf"/>
</dbReference>
<dbReference type="AlphaFoldDB" id="A0A1V6TNE6"/>
<dbReference type="Proteomes" id="UP000191285">
    <property type="component" value="Unassembled WGS sequence"/>
</dbReference>
<dbReference type="InterPro" id="IPR051063">
    <property type="entry name" value="PDI"/>
</dbReference>
<proteinExistence type="inferred from homology"/>
<name>A0A1V6TNE6_9EURO</name>
<sequence>MARLSYLLVGAVAALSSFANASSVVTDLIPSNFDKVVLQSGKPALVEFFAPWCGHCKTLAPVYEELAQSFAHAENKVTVGKVDADEHRELGKRFGVQGFPTLKWFDGKSDKPEEYKGGRDLESLSSWITDKTGIKPRGAQKEPSKVEFLNDATFKTTVGGEKDVLVAFTAPWCGHCKTLAPIWETLANDFALEENVVIAKVDAEAENARTLAKEQGITGYPTIKFFPKGTTEPEPYASARSEEALVEFLNQKTGTNRAVGGGLNKKAGTIPTLDSLVAEYVPTHKFEKLASEIKKAAKGIQNKYAQYYVKVADKLNQNQEYAVKELARLSKVLSKGGSAAEKVDDMVSRSNILRGFAGEKEETGKDEL</sequence>
<feature type="domain" description="Thioredoxin" evidence="11">
    <location>
        <begin position="7"/>
        <end position="133"/>
    </location>
</feature>
<evidence type="ECO:0000256" key="6">
    <source>
        <dbReference type="ARBA" id="ARBA00023157"/>
    </source>
</evidence>
<accession>A0A1V6TNE6</accession>
<dbReference type="InterPro" id="IPR013766">
    <property type="entry name" value="Thioredoxin_domain"/>
</dbReference>
<dbReference type="Pfam" id="PF00085">
    <property type="entry name" value="Thioredoxin"/>
    <property type="match status" value="2"/>
</dbReference>
<keyword evidence="7" id="KW-0413">Isomerase</keyword>
<evidence type="ECO:0000313" key="13">
    <source>
        <dbReference type="Proteomes" id="UP000191285"/>
    </source>
</evidence>
<dbReference type="InterPro" id="IPR011679">
    <property type="entry name" value="ERp29_C"/>
</dbReference>
<dbReference type="EMBL" id="MLKD01000004">
    <property type="protein sequence ID" value="OQE27430.1"/>
    <property type="molecule type" value="Genomic_DNA"/>
</dbReference>
<comment type="caution">
    <text evidence="12">The sequence shown here is derived from an EMBL/GenBank/DDBJ whole genome shotgun (WGS) entry which is preliminary data.</text>
</comment>
<dbReference type="InterPro" id="IPR005788">
    <property type="entry name" value="PDI_thioredoxin-like_dom"/>
</dbReference>
<evidence type="ECO:0000256" key="9">
    <source>
        <dbReference type="RuleBase" id="RU004208"/>
    </source>
</evidence>
<evidence type="ECO:0000256" key="1">
    <source>
        <dbReference type="ARBA" id="ARBA00001182"/>
    </source>
</evidence>
<organism evidence="12 13">
    <name type="scientific">Penicillium steckii</name>
    <dbReference type="NCBI Taxonomy" id="303698"/>
    <lineage>
        <taxon>Eukaryota</taxon>
        <taxon>Fungi</taxon>
        <taxon>Dikarya</taxon>
        <taxon>Ascomycota</taxon>
        <taxon>Pezizomycotina</taxon>
        <taxon>Eurotiomycetes</taxon>
        <taxon>Eurotiomycetidae</taxon>
        <taxon>Eurotiales</taxon>
        <taxon>Aspergillaceae</taxon>
        <taxon>Penicillium</taxon>
    </lineage>
</organism>
<dbReference type="NCBIfam" id="TIGR01126">
    <property type="entry name" value="pdi_dom"/>
    <property type="match status" value="2"/>
</dbReference>
<dbReference type="SUPFAM" id="SSF52833">
    <property type="entry name" value="Thioredoxin-like"/>
    <property type="match status" value="2"/>
</dbReference>
<evidence type="ECO:0000256" key="2">
    <source>
        <dbReference type="ARBA" id="ARBA00006347"/>
    </source>
</evidence>
<keyword evidence="6" id="KW-1015">Disulfide bond</keyword>
<dbReference type="CDD" id="cd02998">
    <property type="entry name" value="PDI_a_ERp38"/>
    <property type="match status" value="2"/>
</dbReference>
<evidence type="ECO:0000259" key="11">
    <source>
        <dbReference type="PROSITE" id="PS51352"/>
    </source>
</evidence>
<dbReference type="Gene3D" id="3.40.30.10">
    <property type="entry name" value="Glutaredoxin"/>
    <property type="match status" value="2"/>
</dbReference>
<dbReference type="STRING" id="303698.A0A1V6TNE6"/>
<dbReference type="InterPro" id="IPR017937">
    <property type="entry name" value="Thioredoxin_CS"/>
</dbReference>
<feature type="signal peptide" evidence="10">
    <location>
        <begin position="1"/>
        <end position="21"/>
    </location>
</feature>
<dbReference type="Pfam" id="PF07749">
    <property type="entry name" value="ERp29"/>
    <property type="match status" value="1"/>
</dbReference>
<protein>
    <recommendedName>
        <fullName evidence="3">protein disulfide-isomerase</fullName>
        <ecNumber evidence="3">5.3.4.1</ecNumber>
    </recommendedName>
</protein>
<gene>
    <name evidence="12" type="ORF">PENSTE_c004G06323</name>
</gene>
<dbReference type="GO" id="GO:0005783">
    <property type="term" value="C:endoplasmic reticulum"/>
    <property type="evidence" value="ECO:0007669"/>
    <property type="project" value="InterPro"/>
</dbReference>
<dbReference type="FunFam" id="3.40.30.10:FF:000032">
    <property type="entry name" value="Protein disulfide-isomerase A6 homolog"/>
    <property type="match status" value="1"/>
</dbReference>
<keyword evidence="5" id="KW-0677">Repeat</keyword>
<evidence type="ECO:0000256" key="4">
    <source>
        <dbReference type="ARBA" id="ARBA00022729"/>
    </source>
</evidence>
<evidence type="ECO:0000313" key="12">
    <source>
        <dbReference type="EMBL" id="OQE27430.1"/>
    </source>
</evidence>
<dbReference type="SUPFAM" id="SSF47933">
    <property type="entry name" value="ERP29 C domain-like"/>
    <property type="match status" value="1"/>
</dbReference>
<dbReference type="OrthoDB" id="10264505at2759"/>
<dbReference type="EC" id="5.3.4.1" evidence="3"/>
<evidence type="ECO:0000256" key="3">
    <source>
        <dbReference type="ARBA" id="ARBA00012723"/>
    </source>
</evidence>
<feature type="chain" id="PRO_5012257960" description="protein disulfide-isomerase" evidence="10">
    <location>
        <begin position="22"/>
        <end position="368"/>
    </location>
</feature>
<reference evidence="13" key="1">
    <citation type="journal article" date="2017" name="Nat. Microbiol.">
        <title>Global analysis of biosynthetic gene clusters reveals vast potential of secondary metabolite production in Penicillium species.</title>
        <authorList>
            <person name="Nielsen J.C."/>
            <person name="Grijseels S."/>
            <person name="Prigent S."/>
            <person name="Ji B."/>
            <person name="Dainat J."/>
            <person name="Nielsen K.F."/>
            <person name="Frisvad J.C."/>
            <person name="Workman M."/>
            <person name="Nielsen J."/>
        </authorList>
    </citation>
    <scope>NUCLEOTIDE SEQUENCE [LARGE SCALE GENOMIC DNA]</scope>
    <source>
        <strain evidence="13">IBT 24891</strain>
    </source>
</reference>
<dbReference type="GO" id="GO:0006457">
    <property type="term" value="P:protein folding"/>
    <property type="evidence" value="ECO:0007669"/>
    <property type="project" value="TreeGrafter"/>
</dbReference>
<dbReference type="InterPro" id="IPR036249">
    <property type="entry name" value="Thioredoxin-like_sf"/>
</dbReference>
<evidence type="ECO:0000256" key="10">
    <source>
        <dbReference type="SAM" id="SignalP"/>
    </source>
</evidence>
<comment type="catalytic activity">
    <reaction evidence="1">
        <text>Catalyzes the rearrangement of -S-S- bonds in proteins.</text>
        <dbReference type="EC" id="5.3.4.1"/>
    </reaction>
</comment>
<dbReference type="PROSITE" id="PS00194">
    <property type="entry name" value="THIOREDOXIN_1"/>
    <property type="match status" value="2"/>
</dbReference>
<keyword evidence="13" id="KW-1185">Reference proteome</keyword>
<dbReference type="PROSITE" id="PS51352">
    <property type="entry name" value="THIOREDOXIN_2"/>
    <property type="match status" value="2"/>
</dbReference>
<comment type="similarity">
    <text evidence="2 9">Belongs to the protein disulfide isomerase family.</text>
</comment>
<dbReference type="PANTHER" id="PTHR45672">
    <property type="entry name" value="PROTEIN DISULFIDE-ISOMERASE C17H9.14C-RELATED"/>
    <property type="match status" value="1"/>
</dbReference>
<keyword evidence="8" id="KW-0676">Redox-active center</keyword>
<dbReference type="GO" id="GO:0003756">
    <property type="term" value="F:protein disulfide isomerase activity"/>
    <property type="evidence" value="ECO:0007669"/>
    <property type="project" value="UniProtKB-EC"/>
</dbReference>
<dbReference type="PRINTS" id="PR00421">
    <property type="entry name" value="THIOREDOXIN"/>
</dbReference>
<evidence type="ECO:0000256" key="8">
    <source>
        <dbReference type="ARBA" id="ARBA00023284"/>
    </source>
</evidence>
<evidence type="ECO:0000256" key="5">
    <source>
        <dbReference type="ARBA" id="ARBA00022737"/>
    </source>
</evidence>
<dbReference type="Gene3D" id="1.20.1150.12">
    <property type="entry name" value="Endoplasmic reticulum resident protein 29, C-terminal domain"/>
    <property type="match status" value="1"/>
</dbReference>
<dbReference type="CDD" id="cd00238">
    <property type="entry name" value="ERp29c"/>
    <property type="match status" value="1"/>
</dbReference>